<dbReference type="PANTHER" id="PTHR22911:SF137">
    <property type="entry name" value="SOLUTE CARRIER FAMILY 35 MEMBER G2-RELATED"/>
    <property type="match status" value="1"/>
</dbReference>
<organism evidence="3 4">
    <name type="scientific">Deinococcus taklimakanensis</name>
    <dbReference type="NCBI Taxonomy" id="536443"/>
    <lineage>
        <taxon>Bacteria</taxon>
        <taxon>Thermotogati</taxon>
        <taxon>Deinococcota</taxon>
        <taxon>Deinococci</taxon>
        <taxon>Deinococcales</taxon>
        <taxon>Deinococcaceae</taxon>
        <taxon>Deinococcus</taxon>
    </lineage>
</organism>
<feature type="transmembrane region" description="Helical" evidence="1">
    <location>
        <begin position="117"/>
        <end position="135"/>
    </location>
</feature>
<gene>
    <name evidence="3" type="ORF">ACFSR9_04605</name>
</gene>
<dbReference type="Pfam" id="PF00892">
    <property type="entry name" value="EamA"/>
    <property type="match status" value="2"/>
</dbReference>
<keyword evidence="4" id="KW-1185">Reference proteome</keyword>
<reference evidence="4" key="1">
    <citation type="journal article" date="2019" name="Int. J. Syst. Evol. Microbiol.">
        <title>The Global Catalogue of Microorganisms (GCM) 10K type strain sequencing project: providing services to taxonomists for standard genome sequencing and annotation.</title>
        <authorList>
            <consortium name="The Broad Institute Genomics Platform"/>
            <consortium name="The Broad Institute Genome Sequencing Center for Infectious Disease"/>
            <person name="Wu L."/>
            <person name="Ma J."/>
        </authorList>
    </citation>
    <scope>NUCLEOTIDE SEQUENCE [LARGE SCALE GENOMIC DNA]</scope>
    <source>
        <strain evidence="4">KCTC 33842</strain>
    </source>
</reference>
<dbReference type="RefSeq" id="WP_386843488.1">
    <property type="nucleotide sequence ID" value="NZ_JBHUMK010000014.1"/>
</dbReference>
<feature type="domain" description="EamA" evidence="2">
    <location>
        <begin position="143"/>
        <end position="271"/>
    </location>
</feature>
<keyword evidence="1" id="KW-0812">Transmembrane</keyword>
<feature type="transmembrane region" description="Helical" evidence="1">
    <location>
        <begin position="33"/>
        <end position="56"/>
    </location>
</feature>
<dbReference type="Gene3D" id="1.10.3730.20">
    <property type="match status" value="1"/>
</dbReference>
<keyword evidence="1" id="KW-0472">Membrane</keyword>
<dbReference type="InterPro" id="IPR000620">
    <property type="entry name" value="EamA_dom"/>
</dbReference>
<evidence type="ECO:0000259" key="2">
    <source>
        <dbReference type="Pfam" id="PF00892"/>
    </source>
</evidence>
<dbReference type="InterPro" id="IPR037185">
    <property type="entry name" value="EmrE-like"/>
</dbReference>
<accession>A0ABW5P3A2</accession>
<sequence>MNPVLSGLLSSLTYGIGDFLSGLASRRDAPLRVVALTHPLSALSLLLLAALLGQPVPPRTDLLWGAASGLVGLASVVAFYRALALGPMGAVSVGTGAMSAAVPVAFGVLGGEVLGPGGWLGALGVLLGTALLSLTPGEQGTRSGVPLGLLAGAGFGLFFTLLGQAHSPGVLWTLAAARLASSLVAAPLAARLHGLRPNAPGLILASFPGDMLGNLFYLLAVQGGGLAVGALLSSLYPAVTTLMAVLLLRERLRPLQWAGVAVALAGAALLSQR</sequence>
<evidence type="ECO:0000313" key="4">
    <source>
        <dbReference type="Proteomes" id="UP001597475"/>
    </source>
</evidence>
<comment type="caution">
    <text evidence="3">The sequence shown here is derived from an EMBL/GenBank/DDBJ whole genome shotgun (WGS) entry which is preliminary data.</text>
</comment>
<keyword evidence="1" id="KW-1133">Transmembrane helix</keyword>
<proteinExistence type="predicted"/>
<dbReference type="PANTHER" id="PTHR22911">
    <property type="entry name" value="ACYL-MALONYL CONDENSING ENZYME-RELATED"/>
    <property type="match status" value="1"/>
</dbReference>
<dbReference type="Proteomes" id="UP001597475">
    <property type="component" value="Unassembled WGS sequence"/>
</dbReference>
<feature type="transmembrane region" description="Helical" evidence="1">
    <location>
        <begin position="226"/>
        <end position="248"/>
    </location>
</feature>
<protein>
    <submittedName>
        <fullName evidence="3">EamA family transporter</fullName>
    </submittedName>
</protein>
<feature type="transmembrane region" description="Helical" evidence="1">
    <location>
        <begin position="90"/>
        <end position="111"/>
    </location>
</feature>
<feature type="transmembrane region" description="Helical" evidence="1">
    <location>
        <begin position="202"/>
        <end position="220"/>
    </location>
</feature>
<name>A0ABW5P3A2_9DEIO</name>
<evidence type="ECO:0000256" key="1">
    <source>
        <dbReference type="SAM" id="Phobius"/>
    </source>
</evidence>
<feature type="transmembrane region" description="Helical" evidence="1">
    <location>
        <begin position="147"/>
        <end position="165"/>
    </location>
</feature>
<dbReference type="EMBL" id="JBHUMK010000014">
    <property type="protein sequence ID" value="MFD2608722.1"/>
    <property type="molecule type" value="Genomic_DNA"/>
</dbReference>
<feature type="domain" description="EamA" evidence="2">
    <location>
        <begin position="4"/>
        <end position="133"/>
    </location>
</feature>
<feature type="transmembrane region" description="Helical" evidence="1">
    <location>
        <begin position="171"/>
        <end position="190"/>
    </location>
</feature>
<feature type="transmembrane region" description="Helical" evidence="1">
    <location>
        <begin position="62"/>
        <end position="83"/>
    </location>
</feature>
<dbReference type="SUPFAM" id="SSF103481">
    <property type="entry name" value="Multidrug resistance efflux transporter EmrE"/>
    <property type="match status" value="2"/>
</dbReference>
<evidence type="ECO:0000313" key="3">
    <source>
        <dbReference type="EMBL" id="MFD2608722.1"/>
    </source>
</evidence>